<protein>
    <submittedName>
        <fullName evidence="1">Uncharacterized protein</fullName>
    </submittedName>
</protein>
<sequence length="64" mass="6872">MCAIVVPGHQHPDGEDDDHHWFGDSWSDVAGDECHQCGTGHLLPYAQHGQIPTWPTGSPTSVPG</sequence>
<dbReference type="EMBL" id="FZNR01000032">
    <property type="protein sequence ID" value="SNT00753.1"/>
    <property type="molecule type" value="Genomic_DNA"/>
</dbReference>
<organism evidence="1 2">
    <name type="scientific">Actinoplanes regularis</name>
    <dbReference type="NCBI Taxonomy" id="52697"/>
    <lineage>
        <taxon>Bacteria</taxon>
        <taxon>Bacillati</taxon>
        <taxon>Actinomycetota</taxon>
        <taxon>Actinomycetes</taxon>
        <taxon>Micromonosporales</taxon>
        <taxon>Micromonosporaceae</taxon>
        <taxon>Actinoplanes</taxon>
    </lineage>
</organism>
<reference evidence="1 2" key="1">
    <citation type="submission" date="2017-06" db="EMBL/GenBank/DDBJ databases">
        <authorList>
            <person name="Kim H.J."/>
            <person name="Triplett B.A."/>
        </authorList>
    </citation>
    <scope>NUCLEOTIDE SEQUENCE [LARGE SCALE GENOMIC DNA]</scope>
    <source>
        <strain evidence="1 2">DSM 43151</strain>
    </source>
</reference>
<evidence type="ECO:0000313" key="1">
    <source>
        <dbReference type="EMBL" id="SNT00753.1"/>
    </source>
</evidence>
<evidence type="ECO:0000313" key="2">
    <source>
        <dbReference type="Proteomes" id="UP000198415"/>
    </source>
</evidence>
<gene>
    <name evidence="1" type="ORF">SAMN06264365_13265</name>
</gene>
<dbReference type="RefSeq" id="WP_089298820.1">
    <property type="nucleotide sequence ID" value="NZ_BOMU01000078.1"/>
</dbReference>
<name>A0A239J669_9ACTN</name>
<proteinExistence type="predicted"/>
<keyword evidence="2" id="KW-1185">Reference proteome</keyword>
<accession>A0A239J669</accession>
<dbReference type="Proteomes" id="UP000198415">
    <property type="component" value="Unassembled WGS sequence"/>
</dbReference>
<dbReference type="AlphaFoldDB" id="A0A239J669"/>